<dbReference type="SUPFAM" id="SSF51735">
    <property type="entry name" value="NAD(P)-binding Rossmann-fold domains"/>
    <property type="match status" value="1"/>
</dbReference>
<dbReference type="AlphaFoldDB" id="A0AAN7ZUQ9"/>
<name>A0AAN7ZUQ9_9PEZI</name>
<evidence type="ECO:0000313" key="3">
    <source>
        <dbReference type="Proteomes" id="UP001310594"/>
    </source>
</evidence>
<gene>
    <name evidence="2" type="ORF">LTR97_003625</name>
</gene>
<reference evidence="2" key="1">
    <citation type="submission" date="2023-08" db="EMBL/GenBank/DDBJ databases">
        <title>Black Yeasts Isolated from many extreme environments.</title>
        <authorList>
            <person name="Coleine C."/>
            <person name="Stajich J.E."/>
            <person name="Selbmann L."/>
        </authorList>
    </citation>
    <scope>NUCLEOTIDE SEQUENCE</scope>
    <source>
        <strain evidence="2">CCFEE 5810</strain>
    </source>
</reference>
<feature type="domain" description="NAD(P)-binding" evidence="1">
    <location>
        <begin position="7"/>
        <end position="158"/>
    </location>
</feature>
<accession>A0AAN7ZUQ9</accession>
<sequence>MRVLLLGATGNVGSRLLPSLVAHGHEVIVFVRNTSKLPTEATSCATAIVTGSATDSDRIKEAILSNHCDAIINAAGVAPMLGQKGELPAIFKAVSKAAVEARKERGGPAIRCWFLSGFGIMESPKKPHMLIDYVPIFTIHRQNLAYIRSVPSEELAWSLFCANQMDPRSPTVNYSPKPGVEADNLVAGVESPPAWSKTMQWVPLVGTYLNVLMQMQHYFTPLEDCVDFIASDLAAGLDSEYVGHRVGVKSKSKAA</sequence>
<dbReference type="PANTHER" id="PTHR43355:SF7">
    <property type="entry name" value="NAD(P)-BINDING DOMAIN-CONTAINING PROTEIN"/>
    <property type="match status" value="1"/>
</dbReference>
<proteinExistence type="predicted"/>
<dbReference type="InterPro" id="IPR036291">
    <property type="entry name" value="NAD(P)-bd_dom_sf"/>
</dbReference>
<dbReference type="InterPro" id="IPR016040">
    <property type="entry name" value="NAD(P)-bd_dom"/>
</dbReference>
<dbReference type="Pfam" id="PF13460">
    <property type="entry name" value="NAD_binding_10"/>
    <property type="match status" value="1"/>
</dbReference>
<evidence type="ECO:0000313" key="2">
    <source>
        <dbReference type="EMBL" id="KAK5702679.1"/>
    </source>
</evidence>
<protein>
    <recommendedName>
        <fullName evidence="1">NAD(P)-binding domain-containing protein</fullName>
    </recommendedName>
</protein>
<dbReference type="EMBL" id="JAVRQU010000005">
    <property type="protein sequence ID" value="KAK5702679.1"/>
    <property type="molecule type" value="Genomic_DNA"/>
</dbReference>
<dbReference type="InterPro" id="IPR051606">
    <property type="entry name" value="Polyketide_Oxido-like"/>
</dbReference>
<dbReference type="GO" id="GO:0016646">
    <property type="term" value="F:oxidoreductase activity, acting on the CH-NH group of donors, NAD or NADP as acceptor"/>
    <property type="evidence" value="ECO:0007669"/>
    <property type="project" value="TreeGrafter"/>
</dbReference>
<evidence type="ECO:0000259" key="1">
    <source>
        <dbReference type="Pfam" id="PF13460"/>
    </source>
</evidence>
<comment type="caution">
    <text evidence="2">The sequence shown here is derived from an EMBL/GenBank/DDBJ whole genome shotgun (WGS) entry which is preliminary data.</text>
</comment>
<dbReference type="PANTHER" id="PTHR43355">
    <property type="entry name" value="FLAVIN REDUCTASE (NADPH)"/>
    <property type="match status" value="1"/>
</dbReference>
<dbReference type="Proteomes" id="UP001310594">
    <property type="component" value="Unassembled WGS sequence"/>
</dbReference>
<dbReference type="Gene3D" id="3.40.50.720">
    <property type="entry name" value="NAD(P)-binding Rossmann-like Domain"/>
    <property type="match status" value="1"/>
</dbReference>
<organism evidence="2 3">
    <name type="scientific">Elasticomyces elasticus</name>
    <dbReference type="NCBI Taxonomy" id="574655"/>
    <lineage>
        <taxon>Eukaryota</taxon>
        <taxon>Fungi</taxon>
        <taxon>Dikarya</taxon>
        <taxon>Ascomycota</taxon>
        <taxon>Pezizomycotina</taxon>
        <taxon>Dothideomycetes</taxon>
        <taxon>Dothideomycetidae</taxon>
        <taxon>Mycosphaerellales</taxon>
        <taxon>Teratosphaeriaceae</taxon>
        <taxon>Elasticomyces</taxon>
    </lineage>
</organism>